<dbReference type="Pfam" id="PF13692">
    <property type="entry name" value="Glyco_trans_1_4"/>
    <property type="match status" value="1"/>
</dbReference>
<keyword evidence="3" id="KW-1185">Reference proteome</keyword>
<dbReference type="PANTHER" id="PTHR45947:SF3">
    <property type="entry name" value="SULFOQUINOVOSYL TRANSFERASE SQD2"/>
    <property type="match status" value="1"/>
</dbReference>
<evidence type="ECO:0000259" key="1">
    <source>
        <dbReference type="Pfam" id="PF13439"/>
    </source>
</evidence>
<organism evidence="2 3">
    <name type="scientific">Bradyrhizobium sacchari</name>
    <dbReference type="NCBI Taxonomy" id="1399419"/>
    <lineage>
        <taxon>Bacteria</taxon>
        <taxon>Pseudomonadati</taxon>
        <taxon>Pseudomonadota</taxon>
        <taxon>Alphaproteobacteria</taxon>
        <taxon>Hyphomicrobiales</taxon>
        <taxon>Nitrobacteraceae</taxon>
        <taxon>Bradyrhizobium</taxon>
    </lineage>
</organism>
<dbReference type="InterPro" id="IPR028098">
    <property type="entry name" value="Glyco_trans_4-like_N"/>
</dbReference>
<keyword evidence="2" id="KW-0808">Transferase</keyword>
<dbReference type="Pfam" id="PF13439">
    <property type="entry name" value="Glyco_transf_4"/>
    <property type="match status" value="1"/>
</dbReference>
<dbReference type="PANTHER" id="PTHR45947">
    <property type="entry name" value="SULFOQUINOVOSYL TRANSFERASE SQD2"/>
    <property type="match status" value="1"/>
</dbReference>
<dbReference type="SUPFAM" id="SSF53756">
    <property type="entry name" value="UDP-Glycosyltransferase/glycogen phosphorylase"/>
    <property type="match status" value="1"/>
</dbReference>
<protein>
    <submittedName>
        <fullName evidence="2">Glycosyltransferase involved in cell wall biosynthesis</fullName>
    </submittedName>
</protein>
<sequence length="350" mass="38152">MRVLIATDAWHPQVNGVVRTLTSLANAAKALDVEIDFLTPDGFPSWPLPTYPGLRIALPSRKEIARRIEKAAPEALHIATEGPIGWAARAYCRRNGLAFTTSYTTRFPEYVSVRTGIPDAVGYAVLRHFHDAAAMTMVATPSLRQELSERGFKRLGFWTRGVNTELFHPDSPAKLDLPGPIFMTMGRVAVEKNLEAFLSLDLPGTKVVVGDGPQKAALEKKYPDAVFLGEKKGADLTAHLAAADVFVFPSLTDTFGVVQLEALACGTPVAAFPVTGPKDVIADHPIGAIDHDLRTACLRALTMSRETCRNFALERSWENSARQFVGNLTSLQPSRVLRASPVMARRPVRG</sequence>
<dbReference type="EMBL" id="VITW01000005">
    <property type="protein sequence ID" value="TWB74234.1"/>
    <property type="molecule type" value="Genomic_DNA"/>
</dbReference>
<dbReference type="OrthoDB" id="9802525at2"/>
<accession>A0A560JXD3</accession>
<dbReference type="CDD" id="cd03814">
    <property type="entry name" value="GT4-like"/>
    <property type="match status" value="1"/>
</dbReference>
<dbReference type="FunFam" id="3.40.50.2000:FF:000259">
    <property type="entry name" value="Glycosyl transferase"/>
    <property type="match status" value="1"/>
</dbReference>
<evidence type="ECO:0000313" key="3">
    <source>
        <dbReference type="Proteomes" id="UP000315914"/>
    </source>
</evidence>
<feature type="domain" description="Glycosyltransferase subfamily 4-like N-terminal" evidence="1">
    <location>
        <begin position="14"/>
        <end position="165"/>
    </location>
</feature>
<dbReference type="GO" id="GO:0016757">
    <property type="term" value="F:glycosyltransferase activity"/>
    <property type="evidence" value="ECO:0007669"/>
    <property type="project" value="UniProtKB-ARBA"/>
</dbReference>
<reference evidence="2 3" key="1">
    <citation type="submission" date="2019-06" db="EMBL/GenBank/DDBJ databases">
        <title>Genomic Encyclopedia of Type Strains, Phase IV (KMG-V): Genome sequencing to study the core and pangenomes of soil and plant-associated prokaryotes.</title>
        <authorList>
            <person name="Whitman W."/>
        </authorList>
    </citation>
    <scope>NUCLEOTIDE SEQUENCE [LARGE SCALE GENOMIC DNA]</scope>
    <source>
        <strain evidence="2 3">BR 10556</strain>
    </source>
</reference>
<gene>
    <name evidence="2" type="ORF">FBZ95_105486</name>
</gene>
<evidence type="ECO:0000313" key="2">
    <source>
        <dbReference type="EMBL" id="TWB74234.1"/>
    </source>
</evidence>
<dbReference type="STRING" id="1399419.A5906_11785"/>
<dbReference type="Gene3D" id="3.40.50.2000">
    <property type="entry name" value="Glycogen Phosphorylase B"/>
    <property type="match status" value="2"/>
</dbReference>
<dbReference type="AlphaFoldDB" id="A0A560JXD3"/>
<dbReference type="Proteomes" id="UP000315914">
    <property type="component" value="Unassembled WGS sequence"/>
</dbReference>
<dbReference type="RefSeq" id="WP_080139480.1">
    <property type="nucleotide sequence ID" value="NZ_LWIG01000053.1"/>
</dbReference>
<comment type="caution">
    <text evidence="2">The sequence shown here is derived from an EMBL/GenBank/DDBJ whole genome shotgun (WGS) entry which is preliminary data.</text>
</comment>
<proteinExistence type="predicted"/>
<dbReference type="InterPro" id="IPR050194">
    <property type="entry name" value="Glycosyltransferase_grp1"/>
</dbReference>
<name>A0A560JXD3_9BRAD</name>